<proteinExistence type="predicted"/>
<feature type="transmembrane region" description="Helical" evidence="1">
    <location>
        <begin position="24"/>
        <end position="50"/>
    </location>
</feature>
<accession>A0A8C8VNS5</accession>
<dbReference type="PANTHER" id="PTHR36467">
    <property type="entry name" value="TRANSMEMBRANE PROTEIN 207"/>
    <property type="match status" value="1"/>
</dbReference>
<evidence type="ECO:0000313" key="2">
    <source>
        <dbReference type="Ensembl" id="ENSPCEP00000021607.1"/>
    </source>
</evidence>
<reference evidence="2" key="1">
    <citation type="submission" date="2025-08" db="UniProtKB">
        <authorList>
            <consortium name="Ensembl"/>
        </authorList>
    </citation>
    <scope>IDENTIFICATION</scope>
</reference>
<keyword evidence="1" id="KW-0812">Transmembrane</keyword>
<sequence>MFSQFCISLIVRCANYNEESLGVWYVWLLLLFFLAMILSCGILFCLQCWLNRQSSSPTQRTLAVFALSDVDSLSGYEAFPCAFSGVPALSPNPEPGPFPALHFHTRGSGSPPFYEDIIKTGKQ</sequence>
<keyword evidence="1" id="KW-1133">Transmembrane helix</keyword>
<keyword evidence="3" id="KW-1185">Reference proteome</keyword>
<dbReference type="InterPro" id="IPR039490">
    <property type="entry name" value="TMEM207"/>
</dbReference>
<dbReference type="PANTHER" id="PTHR36467:SF1">
    <property type="entry name" value="TRANSMEMBRANE PROTEIN 207"/>
    <property type="match status" value="1"/>
</dbReference>
<keyword evidence="1" id="KW-0472">Membrane</keyword>
<evidence type="ECO:0000256" key="1">
    <source>
        <dbReference type="SAM" id="Phobius"/>
    </source>
</evidence>
<evidence type="ECO:0000313" key="3">
    <source>
        <dbReference type="Proteomes" id="UP000694393"/>
    </source>
</evidence>
<name>A0A8C8VNS5_9SAUR</name>
<dbReference type="AlphaFoldDB" id="A0A8C8VNS5"/>
<protein>
    <submittedName>
        <fullName evidence="2">Transmembrane protein 207</fullName>
    </submittedName>
</protein>
<reference evidence="2" key="2">
    <citation type="submission" date="2025-09" db="UniProtKB">
        <authorList>
            <consortium name="Ensembl"/>
        </authorList>
    </citation>
    <scope>IDENTIFICATION</scope>
</reference>
<organism evidence="2 3">
    <name type="scientific">Pelusios castaneus</name>
    <name type="common">West African mud turtle</name>
    <dbReference type="NCBI Taxonomy" id="367368"/>
    <lineage>
        <taxon>Eukaryota</taxon>
        <taxon>Metazoa</taxon>
        <taxon>Chordata</taxon>
        <taxon>Craniata</taxon>
        <taxon>Vertebrata</taxon>
        <taxon>Euteleostomi</taxon>
        <taxon>Archelosauria</taxon>
        <taxon>Testudinata</taxon>
        <taxon>Testudines</taxon>
        <taxon>Pleurodira</taxon>
        <taxon>Pelomedusidae</taxon>
        <taxon>Pelusios</taxon>
    </lineage>
</organism>
<dbReference type="Proteomes" id="UP000694393">
    <property type="component" value="Unplaced"/>
</dbReference>
<dbReference type="Ensembl" id="ENSPCET00000022349.1">
    <property type="protein sequence ID" value="ENSPCEP00000021607.1"/>
    <property type="gene ID" value="ENSPCEG00000016604.1"/>
</dbReference>